<accession>A0A8J8CGI6</accession>
<dbReference type="PANTHER" id="PTHR43442">
    <property type="entry name" value="GLUCONOKINASE-RELATED"/>
    <property type="match status" value="1"/>
</dbReference>
<dbReference type="Gene3D" id="3.40.50.300">
    <property type="entry name" value="P-loop containing nucleotide triphosphate hydrolases"/>
    <property type="match status" value="1"/>
</dbReference>
<dbReference type="GO" id="GO:0005737">
    <property type="term" value="C:cytoplasm"/>
    <property type="evidence" value="ECO:0007669"/>
    <property type="project" value="TreeGrafter"/>
</dbReference>
<comment type="similarity">
    <text evidence="2 10">Belongs to the gluconokinase GntK/GntV family.</text>
</comment>
<dbReference type="AlphaFoldDB" id="A0A8J8CGI6"/>
<dbReference type="SUPFAM" id="SSF52540">
    <property type="entry name" value="P-loop containing nucleoside triphosphate hydrolases"/>
    <property type="match status" value="1"/>
</dbReference>
<dbReference type="NCBIfam" id="TIGR01313">
    <property type="entry name" value="therm_gnt_kin"/>
    <property type="match status" value="1"/>
</dbReference>
<sequence length="161" mass="18012">MIVVLMGVAGSGKTTIGKQLANALECDFIDGDKLHPQANIDKMSQGIPLGDADRQPWLETMRSLIAHRLESNTNLVLACSALKAKYRSHLKQDCDQVRLVYLKAPEALLKERMERREGHFMPLTLLQSQLQTLEEPIDAIVVNVDQPVTHVVDQIHQALRP</sequence>
<evidence type="ECO:0000256" key="6">
    <source>
        <dbReference type="ARBA" id="ARBA00022777"/>
    </source>
</evidence>
<keyword evidence="6 10" id="KW-0418">Kinase</keyword>
<keyword evidence="12" id="KW-1185">Reference proteome</keyword>
<comment type="catalytic activity">
    <reaction evidence="9 10">
        <text>D-gluconate + ATP = 6-phospho-D-gluconate + ADP + H(+)</text>
        <dbReference type="Rhea" id="RHEA:19433"/>
        <dbReference type="ChEBI" id="CHEBI:15378"/>
        <dbReference type="ChEBI" id="CHEBI:18391"/>
        <dbReference type="ChEBI" id="CHEBI:30616"/>
        <dbReference type="ChEBI" id="CHEBI:58759"/>
        <dbReference type="ChEBI" id="CHEBI:456216"/>
        <dbReference type="EC" id="2.7.1.12"/>
    </reaction>
</comment>
<evidence type="ECO:0000256" key="2">
    <source>
        <dbReference type="ARBA" id="ARBA00008420"/>
    </source>
</evidence>
<gene>
    <name evidence="11" type="ORF">GS601_00515</name>
</gene>
<dbReference type="FunFam" id="3.40.50.300:FF:000522">
    <property type="entry name" value="Gluconokinase"/>
    <property type="match status" value="1"/>
</dbReference>
<evidence type="ECO:0000256" key="3">
    <source>
        <dbReference type="ARBA" id="ARBA00012054"/>
    </source>
</evidence>
<dbReference type="Proteomes" id="UP000646053">
    <property type="component" value="Unassembled WGS sequence"/>
</dbReference>
<evidence type="ECO:0000256" key="5">
    <source>
        <dbReference type="ARBA" id="ARBA00022741"/>
    </source>
</evidence>
<dbReference type="GO" id="GO:0046316">
    <property type="term" value="F:gluconokinase activity"/>
    <property type="evidence" value="ECO:0007669"/>
    <property type="project" value="UniProtKB-EC"/>
</dbReference>
<evidence type="ECO:0000256" key="9">
    <source>
        <dbReference type="ARBA" id="ARBA00048090"/>
    </source>
</evidence>
<dbReference type="EMBL" id="WVIE01000001">
    <property type="protein sequence ID" value="NDJ15783.1"/>
    <property type="molecule type" value="Genomic_DNA"/>
</dbReference>
<name>A0A8J8CGI6_9CYAN</name>
<comment type="pathway">
    <text evidence="1">Carbohydrate acid metabolism.</text>
</comment>
<evidence type="ECO:0000313" key="11">
    <source>
        <dbReference type="EMBL" id="NDJ15783.1"/>
    </source>
</evidence>
<evidence type="ECO:0000256" key="7">
    <source>
        <dbReference type="ARBA" id="ARBA00022840"/>
    </source>
</evidence>
<evidence type="ECO:0000256" key="1">
    <source>
        <dbReference type="ARBA" id="ARBA00004761"/>
    </source>
</evidence>
<dbReference type="RefSeq" id="WP_162421194.1">
    <property type="nucleotide sequence ID" value="NZ_WVIE01000001.1"/>
</dbReference>
<keyword evidence="8" id="KW-0311">Gluconate utilization</keyword>
<dbReference type="PANTHER" id="PTHR43442:SF3">
    <property type="entry name" value="GLUCONOKINASE-RELATED"/>
    <property type="match status" value="1"/>
</dbReference>
<evidence type="ECO:0000313" key="12">
    <source>
        <dbReference type="Proteomes" id="UP000646053"/>
    </source>
</evidence>
<dbReference type="GO" id="GO:0005524">
    <property type="term" value="F:ATP binding"/>
    <property type="evidence" value="ECO:0007669"/>
    <property type="project" value="UniProtKB-KW"/>
</dbReference>
<dbReference type="CDD" id="cd02021">
    <property type="entry name" value="GntK"/>
    <property type="match status" value="1"/>
</dbReference>
<proteinExistence type="inferred from homology"/>
<organism evidence="11 12">
    <name type="scientific">Myxacorys almedinensis A</name>
    <dbReference type="NCBI Taxonomy" id="2690445"/>
    <lineage>
        <taxon>Bacteria</taxon>
        <taxon>Bacillati</taxon>
        <taxon>Cyanobacteriota</taxon>
        <taxon>Cyanophyceae</taxon>
        <taxon>Leptolyngbyales</taxon>
        <taxon>Leptolyngbyaceae</taxon>
        <taxon>Myxacorys</taxon>
        <taxon>Myxacorys almedinensis</taxon>
    </lineage>
</organism>
<evidence type="ECO:0000256" key="8">
    <source>
        <dbReference type="ARBA" id="ARBA00023064"/>
    </source>
</evidence>
<keyword evidence="7 10" id="KW-0067">ATP-binding</keyword>
<dbReference type="GO" id="GO:0019521">
    <property type="term" value="P:D-gluconate metabolic process"/>
    <property type="evidence" value="ECO:0007669"/>
    <property type="project" value="UniProtKB-KW"/>
</dbReference>
<dbReference type="Pfam" id="PF13671">
    <property type="entry name" value="AAA_33"/>
    <property type="match status" value="1"/>
</dbReference>
<dbReference type="EC" id="2.7.1.12" evidence="3 10"/>
<comment type="caution">
    <text evidence="11">The sequence shown here is derived from an EMBL/GenBank/DDBJ whole genome shotgun (WGS) entry which is preliminary data.</text>
</comment>
<protein>
    <recommendedName>
        <fullName evidence="3 10">Gluconokinase</fullName>
        <ecNumber evidence="3 10">2.7.1.12</ecNumber>
    </recommendedName>
</protein>
<evidence type="ECO:0000256" key="10">
    <source>
        <dbReference type="RuleBase" id="RU363066"/>
    </source>
</evidence>
<keyword evidence="5 10" id="KW-0547">Nucleotide-binding</keyword>
<keyword evidence="4 10" id="KW-0808">Transferase</keyword>
<dbReference type="InterPro" id="IPR006001">
    <property type="entry name" value="Therm_gnt_kin"/>
</dbReference>
<evidence type="ECO:0000256" key="4">
    <source>
        <dbReference type="ARBA" id="ARBA00022679"/>
    </source>
</evidence>
<dbReference type="InterPro" id="IPR027417">
    <property type="entry name" value="P-loop_NTPase"/>
</dbReference>
<reference evidence="11" key="1">
    <citation type="submission" date="2019-12" db="EMBL/GenBank/DDBJ databases">
        <title>High-Quality draft genome sequences of three cyanobacteria isolated from the limestone walls of the Old Cathedral of Coimbra.</title>
        <authorList>
            <person name="Tiago I."/>
            <person name="Soares F."/>
            <person name="Portugal A."/>
        </authorList>
    </citation>
    <scope>NUCLEOTIDE SEQUENCE</scope>
    <source>
        <strain evidence="11">A</strain>
    </source>
</reference>